<proteinExistence type="predicted"/>
<name>A0A1I7KAB7_9GAMM</name>
<dbReference type="Gene3D" id="2.170.14.10">
    <property type="entry name" value="Phage P22 tailspike-like, N-terminal domain"/>
    <property type="match status" value="1"/>
</dbReference>
<dbReference type="SUPFAM" id="SSF51327">
    <property type="entry name" value="Head-binding domain of phage P22 tailspike protein"/>
    <property type="match status" value="1"/>
</dbReference>
<evidence type="ECO:0000259" key="1">
    <source>
        <dbReference type="Pfam" id="PF09008"/>
    </source>
</evidence>
<sequence>MSEIIPNVVVSMPSQLFTMARSFKACSNGRIYIGKIDTDPTIPENQIQVYMERENGDLVPAPQPIIINAAGYPVYAGQIAKFVTVEGHSMAVYDSYGVQHFYFSNILKYEPDRLKQQLSSDTGYQLVGGLSANYMRVYDNVADMRSDTGLMVDYLVKTRGFYERNDGGEAIYQITNNAPDDLVNLKLDNGLTASLESKTNVNILSVGAKADTDIGGILSKLQDIVEVNTILIPAQSFDCNTKINVKKNFKFSNGAQIINRTLRDDMFVFEIDHIAFTTDTRGGKARIAVDTSLARWNHNIALVLGKNNLRDLEISNMNLICNYADNSGTSLRLRCDNVVDGSNDLNRQRKQNSICWCRFINLKLEEGTNGLVLEAIEPSDQSTHKYNQITNWITSCIFDDLVIKAINGVQLNCVPTISSYPYFTQIAEIKVNFVQQWMNKSKIALKINDGGMNRINFFAWDYDGYEIKPEKAVIIHGVDGRDNFIEGNINLKHISFQENENSYLQISKSRNLNGLGYRRIGVIRHLGNAKYEIDKSYHIPIGFNKIYVNPDDDYSLIIEYEPGSGDYQFPYIVTQELNNASKFKIVPWYNQSPAYTGKAYFYMTDRMGDVVNLNLPQVGAMFTIEIVCV</sequence>
<evidence type="ECO:0000313" key="2">
    <source>
        <dbReference type="EMBL" id="SFU94362.1"/>
    </source>
</evidence>
<dbReference type="Proteomes" id="UP000242496">
    <property type="component" value="Unassembled WGS sequence"/>
</dbReference>
<organism evidence="2 3">
    <name type="scientific">Xenorhabdus koppenhoeferi</name>
    <dbReference type="NCBI Taxonomy" id="351659"/>
    <lineage>
        <taxon>Bacteria</taxon>
        <taxon>Pseudomonadati</taxon>
        <taxon>Pseudomonadota</taxon>
        <taxon>Gammaproteobacteria</taxon>
        <taxon>Enterobacterales</taxon>
        <taxon>Morganellaceae</taxon>
        <taxon>Xenorhabdus</taxon>
    </lineage>
</organism>
<keyword evidence="3" id="KW-1185">Reference proteome</keyword>
<accession>A0A1I7KAB7</accession>
<dbReference type="InterPro" id="IPR009093">
    <property type="entry name" value="P22_tailspike_N"/>
</dbReference>
<gene>
    <name evidence="2" type="ORF">SAMN05421784_15114</name>
</gene>
<evidence type="ECO:0000313" key="3">
    <source>
        <dbReference type="Proteomes" id="UP000242496"/>
    </source>
</evidence>
<dbReference type="Pfam" id="PF09008">
    <property type="entry name" value="Head_binding"/>
    <property type="match status" value="1"/>
</dbReference>
<dbReference type="OrthoDB" id="6481209at2"/>
<dbReference type="STRING" id="351659.SAMN05421784_15114"/>
<reference evidence="3" key="1">
    <citation type="submission" date="2016-10" db="EMBL/GenBank/DDBJ databases">
        <authorList>
            <person name="Varghese N."/>
            <person name="Submissions S."/>
        </authorList>
    </citation>
    <scope>NUCLEOTIDE SEQUENCE [LARGE SCALE GENOMIC DNA]</scope>
    <source>
        <strain evidence="3">DSM 18168</strain>
    </source>
</reference>
<dbReference type="RefSeq" id="WP_092554031.1">
    <property type="nucleotide sequence ID" value="NZ_CAWRBG010000023.1"/>
</dbReference>
<feature type="domain" description="Bacteriophage P22 tailspike N-terminal" evidence="1">
    <location>
        <begin position="1"/>
        <end position="113"/>
    </location>
</feature>
<dbReference type="InterPro" id="IPR036730">
    <property type="entry name" value="P22_tailspike_N_sf"/>
</dbReference>
<dbReference type="EMBL" id="FPBJ01000051">
    <property type="protein sequence ID" value="SFU94362.1"/>
    <property type="molecule type" value="Genomic_DNA"/>
</dbReference>
<dbReference type="AlphaFoldDB" id="A0A1I7KAB7"/>
<protein>
    <submittedName>
        <fullName evidence="2">Head binding</fullName>
    </submittedName>
</protein>